<evidence type="ECO:0000256" key="1">
    <source>
        <dbReference type="ARBA" id="ARBA00003456"/>
    </source>
</evidence>
<dbReference type="InterPro" id="IPR023632">
    <property type="entry name" value="ATP_synth_F1_gsu_CS"/>
</dbReference>
<dbReference type="Pfam" id="PF00231">
    <property type="entry name" value="ATP-synt"/>
    <property type="match status" value="1"/>
</dbReference>
<reference evidence="11 12" key="1">
    <citation type="submission" date="2020-01" db="EMBL/GenBank/DDBJ databases">
        <title>Complete genome sequence of Chitinophaga sp. H33E-04 isolated from quinoa roots.</title>
        <authorList>
            <person name="Weon H.-Y."/>
            <person name="Lee S.A."/>
        </authorList>
    </citation>
    <scope>NUCLEOTIDE SEQUENCE [LARGE SCALE GENOMIC DNA]</scope>
    <source>
        <strain evidence="11 12">H33E-04</strain>
    </source>
</reference>
<dbReference type="PRINTS" id="PR00126">
    <property type="entry name" value="ATPASEGAMMA"/>
</dbReference>
<dbReference type="EMBL" id="CP048113">
    <property type="protein sequence ID" value="QHS60968.1"/>
    <property type="molecule type" value="Genomic_DNA"/>
</dbReference>
<keyword evidence="12" id="KW-1185">Reference proteome</keyword>
<evidence type="ECO:0000313" key="11">
    <source>
        <dbReference type="EMBL" id="QHS60968.1"/>
    </source>
</evidence>
<dbReference type="PANTHER" id="PTHR11693:SF22">
    <property type="entry name" value="ATP SYNTHASE SUBUNIT GAMMA, MITOCHONDRIAL"/>
    <property type="match status" value="1"/>
</dbReference>
<dbReference type="GO" id="GO:0005524">
    <property type="term" value="F:ATP binding"/>
    <property type="evidence" value="ECO:0007669"/>
    <property type="project" value="UniProtKB-UniRule"/>
</dbReference>
<dbReference type="InterPro" id="IPR035968">
    <property type="entry name" value="ATP_synth_F1_ATPase_gsu"/>
</dbReference>
<dbReference type="HAMAP" id="MF_00815">
    <property type="entry name" value="ATP_synth_gamma_bact"/>
    <property type="match status" value="1"/>
</dbReference>
<dbReference type="Gene3D" id="1.10.287.80">
    <property type="entry name" value="ATP synthase, gamma subunit, helix hairpin domain"/>
    <property type="match status" value="1"/>
</dbReference>
<keyword evidence="10" id="KW-1003">Cell membrane</keyword>
<organism evidence="11 12">
    <name type="scientific">Chitinophaga agri</name>
    <dbReference type="NCBI Taxonomy" id="2703787"/>
    <lineage>
        <taxon>Bacteria</taxon>
        <taxon>Pseudomonadati</taxon>
        <taxon>Bacteroidota</taxon>
        <taxon>Chitinophagia</taxon>
        <taxon>Chitinophagales</taxon>
        <taxon>Chitinophagaceae</taxon>
        <taxon>Chitinophaga</taxon>
    </lineage>
</organism>
<sequence>MSGQLKEVRNRIKSTQSNLQITKAMKMVSAAKLRRAQDAILLMRPYALKLQEMLQNIVSNSEGSIDLALAAQRPVEKVLLIVITSDRGLCGAYNSNLIKTAKQVIREKYEEQFEKGHVEILPIGKKGYEHFAKNGYKLNDKFWQLFAHLDFDHVKQAAAFAMEGFTNGDYDAVEIIYSEFKNAATQRFVAEQFLPVARVENANANASEGRADFIFEPEKKALIAELMPKILNTQLYKAMLDANASEHGARMTAMDKATENANELLRSYKISYNRARQAAITTELTEIVSGAAALEG</sequence>
<keyword evidence="7 10" id="KW-0472">Membrane</keyword>
<keyword evidence="5 10" id="KW-0375">Hydrogen ion transport</keyword>
<name>A0A6B9ZF13_9BACT</name>
<keyword evidence="6 10" id="KW-0406">Ion transport</keyword>
<comment type="function">
    <text evidence="1 10">Produces ATP from ADP in the presence of a proton gradient across the membrane. The gamma chain is believed to be important in regulating ATPase activity and the flow of protons through the CF(0) complex.</text>
</comment>
<keyword evidence="4 10" id="KW-0813">Transport</keyword>
<keyword evidence="9 10" id="KW-0066">ATP synthesis</keyword>
<dbReference type="RefSeq" id="WP_162332651.1">
    <property type="nucleotide sequence ID" value="NZ_CP048113.1"/>
</dbReference>
<comment type="subunit">
    <text evidence="10">F-type ATPases have 2 components, CF(1) - the catalytic core - and CF(0) - the membrane proton channel. CF(1) has five subunits: alpha(3), beta(3), gamma(1), delta(1), epsilon(1). CF(0) has three main subunits: a, b and c.</text>
</comment>
<dbReference type="SUPFAM" id="SSF52943">
    <property type="entry name" value="ATP synthase (F1-ATPase), gamma subunit"/>
    <property type="match status" value="1"/>
</dbReference>
<dbReference type="NCBIfam" id="TIGR01146">
    <property type="entry name" value="ATPsyn_F1gamma"/>
    <property type="match status" value="1"/>
</dbReference>
<dbReference type="GO" id="GO:0046933">
    <property type="term" value="F:proton-transporting ATP synthase activity, rotational mechanism"/>
    <property type="evidence" value="ECO:0007669"/>
    <property type="project" value="UniProtKB-UniRule"/>
</dbReference>
<dbReference type="PROSITE" id="PS00153">
    <property type="entry name" value="ATPASE_GAMMA"/>
    <property type="match status" value="1"/>
</dbReference>
<dbReference type="GO" id="GO:0042777">
    <property type="term" value="P:proton motive force-driven plasma membrane ATP synthesis"/>
    <property type="evidence" value="ECO:0007669"/>
    <property type="project" value="UniProtKB-UniRule"/>
</dbReference>
<dbReference type="Gene3D" id="3.40.1380.10">
    <property type="match status" value="1"/>
</dbReference>
<gene>
    <name evidence="10 11" type="primary">atpG</name>
    <name evidence="11" type="ORF">GWR21_15605</name>
</gene>
<dbReference type="PANTHER" id="PTHR11693">
    <property type="entry name" value="ATP SYNTHASE GAMMA CHAIN"/>
    <property type="match status" value="1"/>
</dbReference>
<dbReference type="GO" id="GO:0045259">
    <property type="term" value="C:proton-transporting ATP synthase complex"/>
    <property type="evidence" value="ECO:0007669"/>
    <property type="project" value="UniProtKB-KW"/>
</dbReference>
<evidence type="ECO:0000256" key="10">
    <source>
        <dbReference type="HAMAP-Rule" id="MF_00815"/>
    </source>
</evidence>
<dbReference type="AlphaFoldDB" id="A0A6B9ZF13"/>
<dbReference type="GO" id="GO:0005886">
    <property type="term" value="C:plasma membrane"/>
    <property type="evidence" value="ECO:0007669"/>
    <property type="project" value="UniProtKB-SubCell"/>
</dbReference>
<comment type="similarity">
    <text evidence="3 10">Belongs to the ATPase gamma chain family.</text>
</comment>
<evidence type="ECO:0000256" key="5">
    <source>
        <dbReference type="ARBA" id="ARBA00022781"/>
    </source>
</evidence>
<keyword evidence="8 10" id="KW-0139">CF(1)</keyword>
<dbReference type="CDD" id="cd12151">
    <property type="entry name" value="F1-ATPase_gamma"/>
    <property type="match status" value="1"/>
</dbReference>
<evidence type="ECO:0000256" key="3">
    <source>
        <dbReference type="ARBA" id="ARBA00007681"/>
    </source>
</evidence>
<evidence type="ECO:0000256" key="4">
    <source>
        <dbReference type="ARBA" id="ARBA00022448"/>
    </source>
</evidence>
<dbReference type="InterPro" id="IPR000131">
    <property type="entry name" value="ATP_synth_F1_gsu"/>
</dbReference>
<dbReference type="Proteomes" id="UP000476411">
    <property type="component" value="Chromosome"/>
</dbReference>
<evidence type="ECO:0000256" key="7">
    <source>
        <dbReference type="ARBA" id="ARBA00023136"/>
    </source>
</evidence>
<protein>
    <recommendedName>
        <fullName evidence="10">ATP synthase gamma chain</fullName>
    </recommendedName>
    <alternativeName>
        <fullName evidence="10">ATP synthase F1 sector gamma subunit</fullName>
    </alternativeName>
    <alternativeName>
        <fullName evidence="10">F-ATPase gamma subunit</fullName>
    </alternativeName>
</protein>
<proteinExistence type="inferred from homology"/>
<evidence type="ECO:0000256" key="2">
    <source>
        <dbReference type="ARBA" id="ARBA00004170"/>
    </source>
</evidence>
<evidence type="ECO:0000256" key="8">
    <source>
        <dbReference type="ARBA" id="ARBA00023196"/>
    </source>
</evidence>
<comment type="subcellular location">
    <subcellularLocation>
        <location evidence="10">Cell membrane</location>
        <topology evidence="10">Peripheral membrane protein</topology>
    </subcellularLocation>
    <subcellularLocation>
        <location evidence="2">Membrane</location>
        <topology evidence="2">Peripheral membrane protein</topology>
    </subcellularLocation>
</comment>
<evidence type="ECO:0000256" key="6">
    <source>
        <dbReference type="ARBA" id="ARBA00023065"/>
    </source>
</evidence>
<dbReference type="KEGG" id="chih:GWR21_15605"/>
<evidence type="ECO:0000256" key="9">
    <source>
        <dbReference type="ARBA" id="ARBA00023310"/>
    </source>
</evidence>
<evidence type="ECO:0000313" key="12">
    <source>
        <dbReference type="Proteomes" id="UP000476411"/>
    </source>
</evidence>
<accession>A0A6B9ZF13</accession>